<accession>A0A920CIR2</accession>
<proteinExistence type="predicted"/>
<dbReference type="EMBL" id="BORR01000010">
    <property type="protein sequence ID" value="GIO38097.1"/>
    <property type="molecule type" value="Genomic_DNA"/>
</dbReference>
<protein>
    <submittedName>
        <fullName evidence="2">Uncharacterized protein</fullName>
    </submittedName>
</protein>
<dbReference type="RefSeq" id="WP_144870659.1">
    <property type="nucleotide sequence ID" value="NZ_BORR01000010.1"/>
</dbReference>
<keyword evidence="3" id="KW-1185">Reference proteome</keyword>
<dbReference type="AlphaFoldDB" id="A0A920CIR2"/>
<organism evidence="2 3">
    <name type="scientific">Paenibacillus antibioticophila</name>
    <dbReference type="NCBI Taxonomy" id="1274374"/>
    <lineage>
        <taxon>Bacteria</taxon>
        <taxon>Bacillati</taxon>
        <taxon>Bacillota</taxon>
        <taxon>Bacilli</taxon>
        <taxon>Bacillales</taxon>
        <taxon>Paenibacillaceae</taxon>
        <taxon>Paenibacillus</taxon>
    </lineage>
</organism>
<gene>
    <name evidence="2" type="ORF">J41TS12_29580</name>
</gene>
<comment type="caution">
    <text evidence="2">The sequence shown here is derived from an EMBL/GenBank/DDBJ whole genome shotgun (WGS) entry which is preliminary data.</text>
</comment>
<dbReference type="Proteomes" id="UP000681162">
    <property type="component" value="Unassembled WGS sequence"/>
</dbReference>
<evidence type="ECO:0000313" key="3">
    <source>
        <dbReference type="Proteomes" id="UP000681162"/>
    </source>
</evidence>
<name>A0A920CIR2_9BACL</name>
<feature type="region of interest" description="Disordered" evidence="1">
    <location>
        <begin position="1"/>
        <end position="31"/>
    </location>
</feature>
<evidence type="ECO:0000256" key="1">
    <source>
        <dbReference type="SAM" id="MobiDB-lite"/>
    </source>
</evidence>
<reference evidence="2 3" key="1">
    <citation type="submission" date="2021-03" db="EMBL/GenBank/DDBJ databases">
        <title>Antimicrobial resistance genes in bacteria isolated from Japanese honey, and their potential for conferring macrolide and lincosamide resistance in the American foulbrood pathogen Paenibacillus larvae.</title>
        <authorList>
            <person name="Okamoto M."/>
            <person name="Kumagai M."/>
            <person name="Kanamori H."/>
            <person name="Takamatsu D."/>
        </authorList>
    </citation>
    <scope>NUCLEOTIDE SEQUENCE [LARGE SCALE GENOMIC DNA]</scope>
    <source>
        <strain evidence="2 3">J41TS12</strain>
    </source>
</reference>
<evidence type="ECO:0000313" key="2">
    <source>
        <dbReference type="EMBL" id="GIO38097.1"/>
    </source>
</evidence>
<sequence length="64" mass="7048">MDLDKEQGTLPPGEGSGVDPIPVPKHPTSATENVEDFVGEMMDEWTETFTGKDKDKDTSKDQTH</sequence>